<evidence type="ECO:0000313" key="3">
    <source>
        <dbReference type="Proteomes" id="UP000461730"/>
    </source>
</evidence>
<sequence length="165" mass="18966">MFTWKHICWISFAAFHLLVAALHAAHMEEWPGHTSWLMKRLSAYGDYTGTGNIFSFFAPNIGNEIAVVYTIANKKKQQVTRLEGANTECNRRIRTIYNFFSISEAQPLLASSCAAYMLHRYPESEMIRITVIGRQVPDMQAFRAGAEPKWEPFLVKDYKKKIASR</sequence>
<dbReference type="AlphaFoldDB" id="A0A7K1U5J6"/>
<evidence type="ECO:0000313" key="2">
    <source>
        <dbReference type="EMBL" id="MVT09633.1"/>
    </source>
</evidence>
<feature type="chain" id="PRO_5029494332" evidence="1">
    <location>
        <begin position="25"/>
        <end position="165"/>
    </location>
</feature>
<feature type="signal peptide" evidence="1">
    <location>
        <begin position="1"/>
        <end position="24"/>
    </location>
</feature>
<organism evidence="2 3">
    <name type="scientific">Chitinophaga tropicalis</name>
    <dbReference type="NCBI Taxonomy" id="2683588"/>
    <lineage>
        <taxon>Bacteria</taxon>
        <taxon>Pseudomonadati</taxon>
        <taxon>Bacteroidota</taxon>
        <taxon>Chitinophagia</taxon>
        <taxon>Chitinophagales</taxon>
        <taxon>Chitinophagaceae</taxon>
        <taxon>Chitinophaga</taxon>
    </lineage>
</organism>
<gene>
    <name evidence="2" type="ORF">GO493_15295</name>
</gene>
<comment type="caution">
    <text evidence="2">The sequence shown here is derived from an EMBL/GenBank/DDBJ whole genome shotgun (WGS) entry which is preliminary data.</text>
</comment>
<reference evidence="2 3" key="1">
    <citation type="submission" date="2019-12" db="EMBL/GenBank/DDBJ databases">
        <title>Chitinophaga sp. strain ysch24 (GDMCC 1.1355), whole genome shotgun sequence.</title>
        <authorList>
            <person name="Zhang X."/>
        </authorList>
    </citation>
    <scope>NUCLEOTIDE SEQUENCE [LARGE SCALE GENOMIC DNA]</scope>
    <source>
        <strain evidence="3">ysch24</strain>
    </source>
</reference>
<proteinExistence type="predicted"/>
<protein>
    <submittedName>
        <fullName evidence="2">Uncharacterized protein</fullName>
    </submittedName>
</protein>
<keyword evidence="3" id="KW-1185">Reference proteome</keyword>
<keyword evidence="1" id="KW-0732">Signal</keyword>
<evidence type="ECO:0000256" key="1">
    <source>
        <dbReference type="SAM" id="SignalP"/>
    </source>
</evidence>
<name>A0A7K1U5J6_9BACT</name>
<dbReference type="RefSeq" id="WP_157307077.1">
    <property type="nucleotide sequence ID" value="NZ_WRXN01000006.1"/>
</dbReference>
<accession>A0A7K1U5J6</accession>
<dbReference type="EMBL" id="WRXN01000006">
    <property type="protein sequence ID" value="MVT09633.1"/>
    <property type="molecule type" value="Genomic_DNA"/>
</dbReference>
<dbReference type="Proteomes" id="UP000461730">
    <property type="component" value="Unassembled WGS sequence"/>
</dbReference>